<dbReference type="RefSeq" id="WP_265724549.1">
    <property type="nucleotide sequence ID" value="NZ_JAOSLC020000003.1"/>
</dbReference>
<dbReference type="Proteomes" id="UP001151478">
    <property type="component" value="Unassembled WGS sequence"/>
</dbReference>
<accession>A0ABT5S6Z7</accession>
<gene>
    <name evidence="1" type="ORF">N5A56_005295</name>
</gene>
<proteinExistence type="predicted"/>
<organism evidence="1 2">
    <name type="scientific">Polaribacter ponticola</name>
    <dbReference type="NCBI Taxonomy" id="2978475"/>
    <lineage>
        <taxon>Bacteria</taxon>
        <taxon>Pseudomonadati</taxon>
        <taxon>Bacteroidota</taxon>
        <taxon>Flavobacteriia</taxon>
        <taxon>Flavobacteriales</taxon>
        <taxon>Flavobacteriaceae</taxon>
    </lineage>
</organism>
<keyword evidence="2" id="KW-1185">Reference proteome</keyword>
<sequence>MKWNKTHIILAILLPIQMLLMQIVAKNPAFIERYYSNGIYPIISSFLELY</sequence>
<name>A0ABT5S6Z7_9FLAO</name>
<comment type="caution">
    <text evidence="1">The sequence shown here is derived from an EMBL/GenBank/DDBJ whole genome shotgun (WGS) entry which is preliminary data.</text>
</comment>
<evidence type="ECO:0000313" key="2">
    <source>
        <dbReference type="Proteomes" id="UP001151478"/>
    </source>
</evidence>
<dbReference type="EMBL" id="JAOSLC020000003">
    <property type="protein sequence ID" value="MDD7913872.1"/>
    <property type="molecule type" value="Genomic_DNA"/>
</dbReference>
<reference evidence="1" key="1">
    <citation type="submission" date="2023-02" db="EMBL/GenBank/DDBJ databases">
        <title>Polaribacter ponticola sp. nov., isolated from seawater.</title>
        <authorList>
            <person name="Baek J.H."/>
            <person name="Kim J.M."/>
            <person name="Choi D.G."/>
            <person name="Jeon C.O."/>
        </authorList>
    </citation>
    <scope>NUCLEOTIDE SEQUENCE</scope>
    <source>
        <strain evidence="1">MSW5</strain>
    </source>
</reference>
<evidence type="ECO:0000313" key="1">
    <source>
        <dbReference type="EMBL" id="MDD7913872.1"/>
    </source>
</evidence>
<protein>
    <submittedName>
        <fullName evidence="1">Uncharacterized protein</fullName>
    </submittedName>
</protein>